<proteinExistence type="predicted"/>
<name>A0A934P9P2_9STRE</name>
<dbReference type="InterPro" id="IPR051398">
    <property type="entry name" value="Polysacch_Deacetylase"/>
</dbReference>
<dbReference type="Proteomes" id="UP000644875">
    <property type="component" value="Unassembled WGS sequence"/>
</dbReference>
<sequence length="311" mass="35496">MQSRRARKRIKRKKPFLPIVLLMLTVSLLAGLFFLFQQSRKDEKAFQKQEETQLVSKENTSQNKETTTRQSNTEKNNEEPTWKKQETPVTFPILMYHAVHVMDPSEAASANLIVDPEVFESHIKRLVGEGYYFLTPEEAYRALSDNELPSEKVIWLTFDDSMVDFYNIAYPILKKYNAKATNNVITGFTEEGRVSNLSVEQMLEMKKEGMSFEGHTVTHPDLEMSDQATQSYQMTESKKFLDEQLHQETMTIAYPAGRYSDITIELAKESYQLGLTTNEGLASASNGLLTLNRVRILPSTSADILMATINP</sequence>
<gene>
    <name evidence="6" type="ORF">JHK64_02750</name>
</gene>
<protein>
    <submittedName>
        <fullName evidence="6">Polysaccharide deacetylase family protein</fullName>
    </submittedName>
</protein>
<evidence type="ECO:0000313" key="6">
    <source>
        <dbReference type="EMBL" id="MBJ8349549.1"/>
    </source>
</evidence>
<dbReference type="InterPro" id="IPR011330">
    <property type="entry name" value="Glyco_hydro/deAcase_b/a-brl"/>
</dbReference>
<evidence type="ECO:0000313" key="7">
    <source>
        <dbReference type="Proteomes" id="UP000644875"/>
    </source>
</evidence>
<reference evidence="6 7" key="1">
    <citation type="journal article" date="2021" name="Int. J. Syst. Evol. Microbiol.">
        <title>Streptococcus vicugnae sp. nov., isolated from faeces of alpacas (Vicugna pacos) and cattle (Bos taurus), Streptococcus zalophi sp. nov., and Streptococcus pacificus sp. nov., isolated from respiratory tract of California sea lions (Zalophus californianus).</title>
        <authorList>
            <person name="Volokhov D.V."/>
            <person name="Zagorodnyaya T.A."/>
            <person name="Shen Z."/>
            <person name="Blom J."/>
            <person name="Furtak V.A."/>
            <person name="Eisenberg T."/>
            <person name="Fan P."/>
            <person name="Jeong K.C."/>
            <person name="Gao Y."/>
            <person name="Zhang S."/>
            <person name="Amselle M."/>
        </authorList>
    </citation>
    <scope>NUCLEOTIDE SEQUENCE [LARGE SCALE GENOMIC DNA]</scope>
    <source>
        <strain evidence="7">CSL7508-lung</strain>
    </source>
</reference>
<evidence type="ECO:0000259" key="5">
    <source>
        <dbReference type="PROSITE" id="PS51677"/>
    </source>
</evidence>
<dbReference type="PANTHER" id="PTHR34216">
    <property type="match status" value="1"/>
</dbReference>
<evidence type="ECO:0000256" key="2">
    <source>
        <dbReference type="ARBA" id="ARBA00022729"/>
    </source>
</evidence>
<keyword evidence="7" id="KW-1185">Reference proteome</keyword>
<feature type="transmembrane region" description="Helical" evidence="4">
    <location>
        <begin position="16"/>
        <end position="36"/>
    </location>
</feature>
<dbReference type="RefSeq" id="WP_199567472.1">
    <property type="nucleotide sequence ID" value="NZ_JAENBP010000002.1"/>
</dbReference>
<keyword evidence="2" id="KW-0732">Signal</keyword>
<dbReference type="GO" id="GO:0005975">
    <property type="term" value="P:carbohydrate metabolic process"/>
    <property type="evidence" value="ECO:0007669"/>
    <property type="project" value="InterPro"/>
</dbReference>
<keyword evidence="4" id="KW-0472">Membrane</keyword>
<feature type="compositionally biased region" description="Basic and acidic residues" evidence="3">
    <location>
        <begin position="75"/>
        <end position="84"/>
    </location>
</feature>
<dbReference type="PANTHER" id="PTHR34216:SF3">
    <property type="entry name" value="POLY-BETA-1,6-N-ACETYL-D-GLUCOSAMINE N-DEACETYLASE"/>
    <property type="match status" value="1"/>
</dbReference>
<dbReference type="InterPro" id="IPR002509">
    <property type="entry name" value="NODB_dom"/>
</dbReference>
<feature type="compositionally biased region" description="Polar residues" evidence="3">
    <location>
        <begin position="52"/>
        <end position="74"/>
    </location>
</feature>
<dbReference type="PROSITE" id="PS51677">
    <property type="entry name" value="NODB"/>
    <property type="match status" value="1"/>
</dbReference>
<dbReference type="AlphaFoldDB" id="A0A934P9P2"/>
<dbReference type="Pfam" id="PF01522">
    <property type="entry name" value="Polysacc_deac_1"/>
    <property type="match status" value="1"/>
</dbReference>
<comment type="subcellular location">
    <subcellularLocation>
        <location evidence="1">Secreted</location>
    </subcellularLocation>
</comment>
<dbReference type="Gene3D" id="3.20.20.370">
    <property type="entry name" value="Glycoside hydrolase/deacetylase"/>
    <property type="match status" value="1"/>
</dbReference>
<evidence type="ECO:0000256" key="1">
    <source>
        <dbReference type="ARBA" id="ARBA00004613"/>
    </source>
</evidence>
<evidence type="ECO:0000256" key="3">
    <source>
        <dbReference type="SAM" id="MobiDB-lite"/>
    </source>
</evidence>
<organism evidence="6 7">
    <name type="scientific">Streptococcus zalophi</name>
    <dbReference type="NCBI Taxonomy" id="640031"/>
    <lineage>
        <taxon>Bacteria</taxon>
        <taxon>Bacillati</taxon>
        <taxon>Bacillota</taxon>
        <taxon>Bacilli</taxon>
        <taxon>Lactobacillales</taxon>
        <taxon>Streptococcaceae</taxon>
        <taxon>Streptococcus</taxon>
    </lineage>
</organism>
<keyword evidence="4" id="KW-0812">Transmembrane</keyword>
<accession>A0A934P9P2</accession>
<comment type="caution">
    <text evidence="6">The sequence shown here is derived from an EMBL/GenBank/DDBJ whole genome shotgun (WGS) entry which is preliminary data.</text>
</comment>
<feature type="domain" description="NodB homology" evidence="5">
    <location>
        <begin position="152"/>
        <end position="311"/>
    </location>
</feature>
<dbReference type="CDD" id="cd10918">
    <property type="entry name" value="CE4_NodB_like_5s_6s"/>
    <property type="match status" value="1"/>
</dbReference>
<dbReference type="EMBL" id="JAENBP010000002">
    <property type="protein sequence ID" value="MBJ8349549.1"/>
    <property type="molecule type" value="Genomic_DNA"/>
</dbReference>
<evidence type="ECO:0000256" key="4">
    <source>
        <dbReference type="SAM" id="Phobius"/>
    </source>
</evidence>
<keyword evidence="4" id="KW-1133">Transmembrane helix</keyword>
<dbReference type="GO" id="GO:0016810">
    <property type="term" value="F:hydrolase activity, acting on carbon-nitrogen (but not peptide) bonds"/>
    <property type="evidence" value="ECO:0007669"/>
    <property type="project" value="InterPro"/>
</dbReference>
<feature type="region of interest" description="Disordered" evidence="3">
    <location>
        <begin position="47"/>
        <end position="84"/>
    </location>
</feature>
<dbReference type="SUPFAM" id="SSF88713">
    <property type="entry name" value="Glycoside hydrolase/deacetylase"/>
    <property type="match status" value="1"/>
</dbReference>
<dbReference type="GO" id="GO:0005576">
    <property type="term" value="C:extracellular region"/>
    <property type="evidence" value="ECO:0007669"/>
    <property type="project" value="UniProtKB-SubCell"/>
</dbReference>